<evidence type="ECO:0000313" key="2">
    <source>
        <dbReference type="Proteomes" id="UP001193081"/>
    </source>
</evidence>
<gene>
    <name evidence="1" type="ORF">EYB53_004325</name>
</gene>
<dbReference type="EMBL" id="SIJK02000005">
    <property type="protein sequence ID" value="MBP1464930.1"/>
    <property type="molecule type" value="Genomic_DNA"/>
</dbReference>
<keyword evidence="2" id="KW-1185">Reference proteome</keyword>
<evidence type="ECO:0000313" key="1">
    <source>
        <dbReference type="EMBL" id="MBP1464930.1"/>
    </source>
</evidence>
<accession>A0ABS4D688</accession>
<reference evidence="1 2" key="1">
    <citation type="submission" date="2021-03" db="EMBL/GenBank/DDBJ databases">
        <authorList>
            <person name="Grouzdev D.S."/>
        </authorList>
    </citation>
    <scope>NUCLEOTIDE SEQUENCE [LARGE SCALE GENOMIC DNA]</scope>
    <source>
        <strain evidence="1 2">M50-1</strain>
    </source>
</reference>
<comment type="caution">
    <text evidence="1">The sequence shown here is derived from an EMBL/GenBank/DDBJ whole genome shotgun (WGS) entry which is preliminary data.</text>
</comment>
<organism evidence="1 2">
    <name type="scientific">Candidatus Chloroploca mongolica</name>
    <dbReference type="NCBI Taxonomy" id="2528176"/>
    <lineage>
        <taxon>Bacteria</taxon>
        <taxon>Bacillati</taxon>
        <taxon>Chloroflexota</taxon>
        <taxon>Chloroflexia</taxon>
        <taxon>Chloroflexales</taxon>
        <taxon>Chloroflexineae</taxon>
        <taxon>Oscillochloridaceae</taxon>
        <taxon>Candidatus Chloroploca</taxon>
    </lineage>
</organism>
<name>A0ABS4D688_9CHLR</name>
<sequence>MKLDAPVQCYLPWFRVADPQVTAQLSMLDRLLARAPSGAGWQAEIGSP</sequence>
<dbReference type="Proteomes" id="UP001193081">
    <property type="component" value="Unassembled WGS sequence"/>
</dbReference>
<proteinExistence type="predicted"/>
<protein>
    <submittedName>
        <fullName evidence="1">Uncharacterized protein</fullName>
    </submittedName>
</protein>
<dbReference type="RefSeq" id="WP_167857251.1">
    <property type="nucleotide sequence ID" value="NZ_SIJK02000005.1"/>
</dbReference>